<evidence type="ECO:0000256" key="6">
    <source>
        <dbReference type="ARBA" id="ARBA00022989"/>
    </source>
</evidence>
<evidence type="ECO:0000313" key="11">
    <source>
        <dbReference type="Proteomes" id="UP000813462"/>
    </source>
</evidence>
<dbReference type="Pfam" id="PF01988">
    <property type="entry name" value="VIT1"/>
    <property type="match status" value="1"/>
</dbReference>
<keyword evidence="3" id="KW-0410">Iron transport</keyword>
<comment type="caution">
    <text evidence="10">The sequence shown here is derived from an EMBL/GenBank/DDBJ whole genome shotgun (WGS) entry which is preliminary data.</text>
</comment>
<keyword evidence="6 9" id="KW-1133">Transmembrane helix</keyword>
<reference evidence="10" key="1">
    <citation type="journal article" date="2021" name="Front. Plant Sci.">
        <title>Chromosome-Scale Genome Assembly for Chinese Sour Jujube and Insights Into Its Genome Evolution and Domestication Signature.</title>
        <authorList>
            <person name="Shen L.-Y."/>
            <person name="Luo H."/>
            <person name="Wang X.-L."/>
            <person name="Wang X.-M."/>
            <person name="Qiu X.-J."/>
            <person name="Liu H."/>
            <person name="Zhou S.-S."/>
            <person name="Jia K.-H."/>
            <person name="Nie S."/>
            <person name="Bao Y.-T."/>
            <person name="Zhang R.-G."/>
            <person name="Yun Q.-Z."/>
            <person name="Chai Y.-H."/>
            <person name="Lu J.-Y."/>
            <person name="Li Y."/>
            <person name="Zhao S.-W."/>
            <person name="Mao J.-F."/>
            <person name="Jia S.-G."/>
            <person name="Mao Y.-M."/>
        </authorList>
    </citation>
    <scope>NUCLEOTIDE SEQUENCE</scope>
    <source>
        <strain evidence="10">AT0</strain>
        <tissue evidence="10">Leaf</tissue>
    </source>
</reference>
<feature type="transmembrane region" description="Helical" evidence="9">
    <location>
        <begin position="81"/>
        <end position="100"/>
    </location>
</feature>
<dbReference type="GO" id="GO:0140315">
    <property type="term" value="F:iron ion sequestering activity"/>
    <property type="evidence" value="ECO:0007669"/>
    <property type="project" value="UniProtKB-UniRule"/>
</dbReference>
<keyword evidence="9" id="KW-0406">Ion transport</keyword>
<keyword evidence="7 9" id="KW-0472">Membrane</keyword>
<organism evidence="10 11">
    <name type="scientific">Ziziphus jujuba var. spinosa</name>
    <dbReference type="NCBI Taxonomy" id="714518"/>
    <lineage>
        <taxon>Eukaryota</taxon>
        <taxon>Viridiplantae</taxon>
        <taxon>Streptophyta</taxon>
        <taxon>Embryophyta</taxon>
        <taxon>Tracheophyta</taxon>
        <taxon>Spermatophyta</taxon>
        <taxon>Magnoliopsida</taxon>
        <taxon>eudicotyledons</taxon>
        <taxon>Gunneridae</taxon>
        <taxon>Pentapetalae</taxon>
        <taxon>rosids</taxon>
        <taxon>fabids</taxon>
        <taxon>Rosales</taxon>
        <taxon>Rhamnaceae</taxon>
        <taxon>Paliureae</taxon>
        <taxon>Ziziphus</taxon>
    </lineage>
</organism>
<evidence type="ECO:0000256" key="1">
    <source>
        <dbReference type="ARBA" id="ARBA00004128"/>
    </source>
</evidence>
<evidence type="ECO:0000256" key="3">
    <source>
        <dbReference type="ARBA" id="ARBA00022496"/>
    </source>
</evidence>
<comment type="catalytic activity">
    <reaction evidence="8">
        <text>Fe(2+)(in) = Fe(2+)(out)</text>
        <dbReference type="Rhea" id="RHEA:28486"/>
        <dbReference type="ChEBI" id="CHEBI:29033"/>
    </reaction>
    <physiologicalReaction direction="left-to-right" evidence="8">
        <dbReference type="Rhea" id="RHEA:28487"/>
    </physiologicalReaction>
</comment>
<evidence type="ECO:0000256" key="4">
    <source>
        <dbReference type="ARBA" id="ARBA00022554"/>
    </source>
</evidence>
<evidence type="ECO:0000256" key="8">
    <source>
        <dbReference type="ARBA" id="ARBA00044464"/>
    </source>
</evidence>
<name>A0A978UUM6_ZIZJJ</name>
<evidence type="ECO:0000313" key="10">
    <source>
        <dbReference type="EMBL" id="KAH7518576.1"/>
    </source>
</evidence>
<dbReference type="PANTHER" id="PTHR31851">
    <property type="entry name" value="FE(2+)/MN(2+) TRANSPORTER PCL1"/>
    <property type="match status" value="1"/>
</dbReference>
<keyword evidence="9" id="KW-0813">Transport</keyword>
<protein>
    <recommendedName>
        <fullName evidence="9">Vacuolar iron transporter</fullName>
    </recommendedName>
</protein>
<comment type="similarity">
    <text evidence="2 9">Belongs to the CCC1 family.</text>
</comment>
<feature type="transmembrane region" description="Helical" evidence="9">
    <location>
        <begin position="53"/>
        <end position="74"/>
    </location>
</feature>
<keyword evidence="3" id="KW-0408">Iron</keyword>
<dbReference type="GO" id="GO:0005384">
    <property type="term" value="F:manganese ion transmembrane transporter activity"/>
    <property type="evidence" value="ECO:0007669"/>
    <property type="project" value="InterPro"/>
</dbReference>
<accession>A0A978UUM6</accession>
<dbReference type="Proteomes" id="UP000813462">
    <property type="component" value="Unassembled WGS sequence"/>
</dbReference>
<proteinExistence type="inferred from homology"/>
<dbReference type="GO" id="GO:0030026">
    <property type="term" value="P:intracellular manganese ion homeostasis"/>
    <property type="evidence" value="ECO:0007669"/>
    <property type="project" value="InterPro"/>
</dbReference>
<dbReference type="AlphaFoldDB" id="A0A978UUM6"/>
<keyword evidence="5 9" id="KW-0812">Transmembrane</keyword>
<dbReference type="GO" id="GO:0005381">
    <property type="term" value="F:iron ion transmembrane transporter activity"/>
    <property type="evidence" value="ECO:0007669"/>
    <property type="project" value="UniProtKB-UniRule"/>
</dbReference>
<sequence>MAVEAVKSDIKVMPFAGACSMAIGEFVSVYTQLDIEYEEVEVEEKLLDPMQAAIVSVFAFSAGELLPLMVAVFVREYKVRIAVVMLVVMASLALVVFGGVEAVSGSFRVWSSCARVFVGGGRVGRMAGWEYPISTLASGIALQPADF</sequence>
<keyword evidence="4 9" id="KW-0926">Vacuole</keyword>
<evidence type="ECO:0000256" key="2">
    <source>
        <dbReference type="ARBA" id="ARBA00007049"/>
    </source>
</evidence>
<dbReference type="GO" id="GO:0005774">
    <property type="term" value="C:vacuolar membrane"/>
    <property type="evidence" value="ECO:0007669"/>
    <property type="project" value="UniProtKB-SubCell"/>
</dbReference>
<comment type="function">
    <text evidence="9">Vacuolar Fe(2+) uptake transporter.</text>
</comment>
<evidence type="ECO:0000256" key="5">
    <source>
        <dbReference type="ARBA" id="ARBA00022692"/>
    </source>
</evidence>
<dbReference type="InterPro" id="IPR008217">
    <property type="entry name" value="Ccc1_fam"/>
</dbReference>
<comment type="caution">
    <text evidence="9">Lacks conserved residue(s) required for the propagation of feature annotation.</text>
</comment>
<comment type="subcellular location">
    <subcellularLocation>
        <location evidence="1 9">Vacuole membrane</location>
        <topology evidence="1 9">Multi-pass membrane protein</topology>
    </subcellularLocation>
</comment>
<dbReference type="EMBL" id="JAEACU010000009">
    <property type="protein sequence ID" value="KAH7518576.1"/>
    <property type="molecule type" value="Genomic_DNA"/>
</dbReference>
<gene>
    <name evidence="10" type="ORF">FEM48_Zijuj09G0186100</name>
</gene>
<evidence type="ECO:0000256" key="7">
    <source>
        <dbReference type="ARBA" id="ARBA00023136"/>
    </source>
</evidence>
<evidence type="ECO:0000256" key="9">
    <source>
        <dbReference type="RuleBase" id="RU369115"/>
    </source>
</evidence>